<name>A0A9X3WAE3_LACAM</name>
<evidence type="ECO:0000313" key="1">
    <source>
        <dbReference type="EMBL" id="MDB6262791.1"/>
    </source>
</evidence>
<accession>A0A9X3WAE3</accession>
<dbReference type="EMBL" id="JAOTGU010000019">
    <property type="protein sequence ID" value="MDB6262791.1"/>
    <property type="molecule type" value="Genomic_DNA"/>
</dbReference>
<reference evidence="1" key="2">
    <citation type="submission" date="2022-10" db="EMBL/GenBank/DDBJ databases">
        <authorList>
            <person name="Kostovova I."/>
            <person name="Moravkova M."/>
            <person name="Pechar R."/>
        </authorList>
    </citation>
    <scope>NUCLEOTIDE SEQUENCE</scope>
    <source>
        <strain evidence="1">M356A</strain>
    </source>
</reference>
<dbReference type="Proteomes" id="UP001143700">
    <property type="component" value="Unassembled WGS sequence"/>
</dbReference>
<sequence>MAQYPILKEKILEDDKYLIIRLAVAHTIKKYYKILEAEGIITKNAEDSYSKTE</sequence>
<gene>
    <name evidence="1" type="ORF">ODV15_09585</name>
</gene>
<protein>
    <submittedName>
        <fullName evidence="1">Uncharacterized protein</fullName>
    </submittedName>
</protein>
<comment type="caution">
    <text evidence="1">The sequence shown here is derived from an EMBL/GenBank/DDBJ whole genome shotgun (WGS) entry which is preliminary data.</text>
</comment>
<proteinExistence type="predicted"/>
<organism evidence="1 2">
    <name type="scientific">Lactobacillus amylovorus</name>
    <dbReference type="NCBI Taxonomy" id="1604"/>
    <lineage>
        <taxon>Bacteria</taxon>
        <taxon>Bacillati</taxon>
        <taxon>Bacillota</taxon>
        <taxon>Bacilli</taxon>
        <taxon>Lactobacillales</taxon>
        <taxon>Lactobacillaceae</taxon>
        <taxon>Lactobacillus</taxon>
    </lineage>
</organism>
<evidence type="ECO:0000313" key="2">
    <source>
        <dbReference type="Proteomes" id="UP001143700"/>
    </source>
</evidence>
<dbReference type="AlphaFoldDB" id="A0A9X3WAE3"/>
<reference evidence="1" key="1">
    <citation type="journal article" date="2022" name="Microorganisms">
        <title>Antibiotic Susceptibility, Resistance Gene Determinants and Corresponding Genomic Regions in Lactobacillus amylovorus Isolates Derived from Wild Boars and Domestic Pigs.</title>
        <authorList>
            <person name="Moravkova M."/>
            <person name="Kostovova I."/>
            <person name="Kavanova K."/>
            <person name="Pechar R."/>
            <person name="Stanek S."/>
            <person name="Brychta A."/>
            <person name="Zeman M."/>
            <person name="Kubasova T."/>
        </authorList>
    </citation>
    <scope>NUCLEOTIDE SEQUENCE</scope>
    <source>
        <strain evidence="1">M356A</strain>
    </source>
</reference>
<dbReference type="RefSeq" id="WP_271870713.1">
    <property type="nucleotide sequence ID" value="NZ_JAOTGU010000019.1"/>
</dbReference>